<evidence type="ECO:0000256" key="5">
    <source>
        <dbReference type="ARBA" id="ARBA00022723"/>
    </source>
</evidence>
<comment type="catalytic activity">
    <reaction evidence="10">
        <text>8-oxo-dGTP + H2O = 8-oxo-dGMP + diphosphate + H(+)</text>
        <dbReference type="Rhea" id="RHEA:31575"/>
        <dbReference type="ChEBI" id="CHEBI:15377"/>
        <dbReference type="ChEBI" id="CHEBI:15378"/>
        <dbReference type="ChEBI" id="CHEBI:33019"/>
        <dbReference type="ChEBI" id="CHEBI:63224"/>
        <dbReference type="ChEBI" id="CHEBI:77896"/>
        <dbReference type="EC" id="3.6.1.55"/>
    </reaction>
</comment>
<dbReference type="InterPro" id="IPR020084">
    <property type="entry name" value="NUDIX_hydrolase_CS"/>
</dbReference>
<dbReference type="SUPFAM" id="SSF55811">
    <property type="entry name" value="Nudix"/>
    <property type="match status" value="1"/>
</dbReference>
<dbReference type="Gene3D" id="3.90.79.10">
    <property type="entry name" value="Nucleoside Triphosphate Pyrophosphohydrolase"/>
    <property type="match status" value="1"/>
</dbReference>
<dbReference type="PROSITE" id="PS00893">
    <property type="entry name" value="NUDIX_BOX"/>
    <property type="match status" value="1"/>
</dbReference>
<gene>
    <name evidence="14" type="ORF">ACFPIJ_10265</name>
</gene>
<evidence type="ECO:0000259" key="13">
    <source>
        <dbReference type="PROSITE" id="PS51462"/>
    </source>
</evidence>
<dbReference type="InterPro" id="IPR015797">
    <property type="entry name" value="NUDIX_hydrolase-like_dom_sf"/>
</dbReference>
<evidence type="ECO:0000256" key="1">
    <source>
        <dbReference type="ARBA" id="ARBA00001946"/>
    </source>
</evidence>
<evidence type="ECO:0000256" key="7">
    <source>
        <dbReference type="ARBA" id="ARBA00022801"/>
    </source>
</evidence>
<evidence type="ECO:0000313" key="14">
    <source>
        <dbReference type="EMBL" id="MFC4998216.1"/>
    </source>
</evidence>
<organism evidence="14 15">
    <name type="scientific">Dactylosporangium cerinum</name>
    <dbReference type="NCBI Taxonomy" id="1434730"/>
    <lineage>
        <taxon>Bacteria</taxon>
        <taxon>Bacillati</taxon>
        <taxon>Actinomycetota</taxon>
        <taxon>Actinomycetes</taxon>
        <taxon>Micromonosporales</taxon>
        <taxon>Micromonosporaceae</taxon>
        <taxon>Dactylosporangium</taxon>
    </lineage>
</organism>
<keyword evidence="6" id="KW-0227">DNA damage</keyword>
<sequence length="137" mass="14867">MDSDARAQVVAAVLRDGNRVLLCHRSATRRWDPDVWDLPGGHIEPGERAGAAMVRELREELGVAVAEPTGPPAQHVAGATYDLQIWLVDSWAGTPVNAAPDEHDAIAWFDATELAGLHLAHDSYLATFTSILTRPPR</sequence>
<keyword evidence="9" id="KW-0234">DNA repair</keyword>
<proteinExistence type="inferred from homology"/>
<evidence type="ECO:0000256" key="8">
    <source>
        <dbReference type="ARBA" id="ARBA00022842"/>
    </source>
</evidence>
<dbReference type="Proteomes" id="UP001595912">
    <property type="component" value="Unassembled WGS sequence"/>
</dbReference>
<evidence type="ECO:0000256" key="10">
    <source>
        <dbReference type="ARBA" id="ARBA00035861"/>
    </source>
</evidence>
<keyword evidence="5" id="KW-0479">Metal-binding</keyword>
<protein>
    <recommendedName>
        <fullName evidence="11">8-oxo-dGTP diphosphatase</fullName>
        <ecNumber evidence="11">3.6.1.55</ecNumber>
    </recommendedName>
</protein>
<keyword evidence="7 12" id="KW-0378">Hydrolase</keyword>
<comment type="caution">
    <text evidence="14">The sequence shown here is derived from an EMBL/GenBank/DDBJ whole genome shotgun (WGS) entry which is preliminary data.</text>
</comment>
<evidence type="ECO:0000256" key="9">
    <source>
        <dbReference type="ARBA" id="ARBA00023204"/>
    </source>
</evidence>
<keyword evidence="15" id="KW-1185">Reference proteome</keyword>
<keyword evidence="3" id="KW-0515">Mutator protein</keyword>
<comment type="similarity">
    <text evidence="2 12">Belongs to the Nudix hydrolase family.</text>
</comment>
<evidence type="ECO:0000256" key="3">
    <source>
        <dbReference type="ARBA" id="ARBA00022457"/>
    </source>
</evidence>
<dbReference type="PRINTS" id="PR00502">
    <property type="entry name" value="NUDIXFAMILY"/>
</dbReference>
<keyword evidence="4" id="KW-0235">DNA replication</keyword>
<dbReference type="EMBL" id="JBHSIU010000011">
    <property type="protein sequence ID" value="MFC4998216.1"/>
    <property type="molecule type" value="Genomic_DNA"/>
</dbReference>
<dbReference type="InterPro" id="IPR000086">
    <property type="entry name" value="NUDIX_hydrolase_dom"/>
</dbReference>
<evidence type="ECO:0000256" key="11">
    <source>
        <dbReference type="ARBA" id="ARBA00038905"/>
    </source>
</evidence>
<evidence type="ECO:0000256" key="2">
    <source>
        <dbReference type="ARBA" id="ARBA00005582"/>
    </source>
</evidence>
<feature type="domain" description="Nudix hydrolase" evidence="13">
    <location>
        <begin position="5"/>
        <end position="132"/>
    </location>
</feature>
<dbReference type="RefSeq" id="WP_380114468.1">
    <property type="nucleotide sequence ID" value="NZ_JBHSIU010000011.1"/>
</dbReference>
<dbReference type="PROSITE" id="PS51462">
    <property type="entry name" value="NUDIX"/>
    <property type="match status" value="1"/>
</dbReference>
<keyword evidence="8" id="KW-0460">Magnesium</keyword>
<dbReference type="PANTHER" id="PTHR47707">
    <property type="entry name" value="8-OXO-DGTP DIPHOSPHATASE"/>
    <property type="match status" value="1"/>
</dbReference>
<evidence type="ECO:0000313" key="15">
    <source>
        <dbReference type="Proteomes" id="UP001595912"/>
    </source>
</evidence>
<accession>A0ABV9VUB3</accession>
<comment type="cofactor">
    <cofactor evidence="1">
        <name>Mg(2+)</name>
        <dbReference type="ChEBI" id="CHEBI:18420"/>
    </cofactor>
</comment>
<dbReference type="Pfam" id="PF00293">
    <property type="entry name" value="NUDIX"/>
    <property type="match status" value="1"/>
</dbReference>
<dbReference type="PANTHER" id="PTHR47707:SF1">
    <property type="entry name" value="NUDIX HYDROLASE FAMILY PROTEIN"/>
    <property type="match status" value="1"/>
</dbReference>
<dbReference type="InterPro" id="IPR020476">
    <property type="entry name" value="Nudix_hydrolase"/>
</dbReference>
<evidence type="ECO:0000256" key="6">
    <source>
        <dbReference type="ARBA" id="ARBA00022763"/>
    </source>
</evidence>
<evidence type="ECO:0000256" key="4">
    <source>
        <dbReference type="ARBA" id="ARBA00022705"/>
    </source>
</evidence>
<reference evidence="15" key="1">
    <citation type="journal article" date="2019" name="Int. J. Syst. Evol. Microbiol.">
        <title>The Global Catalogue of Microorganisms (GCM) 10K type strain sequencing project: providing services to taxonomists for standard genome sequencing and annotation.</title>
        <authorList>
            <consortium name="The Broad Institute Genomics Platform"/>
            <consortium name="The Broad Institute Genome Sequencing Center for Infectious Disease"/>
            <person name="Wu L."/>
            <person name="Ma J."/>
        </authorList>
    </citation>
    <scope>NUCLEOTIDE SEQUENCE [LARGE SCALE GENOMIC DNA]</scope>
    <source>
        <strain evidence="15">CGMCC 4.7152</strain>
    </source>
</reference>
<evidence type="ECO:0000256" key="12">
    <source>
        <dbReference type="RuleBase" id="RU003476"/>
    </source>
</evidence>
<dbReference type="InterPro" id="IPR047127">
    <property type="entry name" value="MutT-like"/>
</dbReference>
<dbReference type="EC" id="3.6.1.55" evidence="11"/>
<name>A0ABV9VUB3_9ACTN</name>